<dbReference type="InterPro" id="IPR000683">
    <property type="entry name" value="Gfo/Idh/MocA-like_OxRdtase_N"/>
</dbReference>
<dbReference type="EMBL" id="DRIG01000072">
    <property type="protein sequence ID" value="HEC78824.1"/>
    <property type="molecule type" value="Genomic_DNA"/>
</dbReference>
<evidence type="ECO:0000313" key="4">
    <source>
        <dbReference type="Proteomes" id="UP000885826"/>
    </source>
</evidence>
<organism evidence="3 4">
    <name type="scientific">candidate division WOR-3 bacterium</name>
    <dbReference type="NCBI Taxonomy" id="2052148"/>
    <lineage>
        <taxon>Bacteria</taxon>
        <taxon>Bacteria division WOR-3</taxon>
    </lineage>
</organism>
<feature type="domain" description="GFO/IDH/MocA-like oxidoreductase" evidence="2">
    <location>
        <begin position="129"/>
        <end position="237"/>
    </location>
</feature>
<gene>
    <name evidence="3" type="ORF">ENI34_06740</name>
</gene>
<dbReference type="InterPro" id="IPR036291">
    <property type="entry name" value="NAD(P)-bd_dom_sf"/>
</dbReference>
<dbReference type="Pfam" id="PF01408">
    <property type="entry name" value="GFO_IDH_MocA"/>
    <property type="match status" value="1"/>
</dbReference>
<dbReference type="AlphaFoldDB" id="A0A9C9EMT2"/>
<dbReference type="Gene3D" id="3.30.360.10">
    <property type="entry name" value="Dihydrodipicolinate Reductase, domain 2"/>
    <property type="match status" value="1"/>
</dbReference>
<dbReference type="SUPFAM" id="SSF51735">
    <property type="entry name" value="NAD(P)-binding Rossmann-fold domains"/>
    <property type="match status" value="1"/>
</dbReference>
<dbReference type="Gene3D" id="3.40.50.720">
    <property type="entry name" value="NAD(P)-binding Rossmann-like Domain"/>
    <property type="match status" value="1"/>
</dbReference>
<dbReference type="Pfam" id="PF22725">
    <property type="entry name" value="GFO_IDH_MocA_C3"/>
    <property type="match status" value="1"/>
</dbReference>
<protein>
    <submittedName>
        <fullName evidence="3">Gfo/Idh/MocA family oxidoreductase</fullName>
    </submittedName>
</protein>
<feature type="domain" description="Gfo/Idh/MocA-like oxidoreductase N-terminal" evidence="1">
    <location>
        <begin position="2"/>
        <end position="121"/>
    </location>
</feature>
<reference evidence="3" key="1">
    <citation type="journal article" date="2020" name="mSystems">
        <title>Genome- and Community-Level Interaction Insights into Carbon Utilization and Element Cycling Functions of Hydrothermarchaeota in Hydrothermal Sediment.</title>
        <authorList>
            <person name="Zhou Z."/>
            <person name="Liu Y."/>
            <person name="Xu W."/>
            <person name="Pan J."/>
            <person name="Luo Z.H."/>
            <person name="Li M."/>
        </authorList>
    </citation>
    <scope>NUCLEOTIDE SEQUENCE</scope>
    <source>
        <strain evidence="3">HyVt-388</strain>
    </source>
</reference>
<evidence type="ECO:0000259" key="2">
    <source>
        <dbReference type="Pfam" id="PF22725"/>
    </source>
</evidence>
<dbReference type="PANTHER" id="PTHR43377:SF6">
    <property type="entry name" value="GFO_IDH_MOCA-LIKE OXIDOREDUCTASE N-TERMINAL DOMAIN-CONTAINING PROTEIN"/>
    <property type="match status" value="1"/>
</dbReference>
<dbReference type="SUPFAM" id="SSF55347">
    <property type="entry name" value="Glyceraldehyde-3-phosphate dehydrogenase-like, C-terminal domain"/>
    <property type="match status" value="1"/>
</dbReference>
<evidence type="ECO:0000313" key="3">
    <source>
        <dbReference type="EMBL" id="HEC78824.1"/>
    </source>
</evidence>
<comment type="caution">
    <text evidence="3">The sequence shown here is derived from an EMBL/GenBank/DDBJ whole genome shotgun (WGS) entry which is preliminary data.</text>
</comment>
<name>A0A9C9EMT2_UNCW3</name>
<dbReference type="InterPro" id="IPR051450">
    <property type="entry name" value="Gfo/Idh/MocA_Oxidoreductases"/>
</dbReference>
<accession>A0A9C9EMT2</accession>
<sequence length="335" mass="37522">MMNVAVVGVGYWGPNLVRNFFNHSAVDKLYCFDVNKDQTKKICERYPGVECVDSYNEILRNENISGVVLATPVATHFPLARQALEYNKNVFVEKPLTSNTAEAQMLVELARKKSLVLMVDHIFVYNGAVRKIKELIDVGEVGEIMYFDAVRINLGLFQKDVNVLWDLAPHDLSIMDYLLKEKPRAVAAVGQSHYTELEDIAYLTLFFDNHCIAHIHVSWLAPIKVRRVIIGGTKKMILLDDGEPVEKIRIYDKGIETTAKDGASETLIQYRSGGVSSPKYDTTEPLARVVDEFIRAIEKKADPLSDGVAGLNIVKILEAAEESIRGKGKLIELRG</sequence>
<proteinExistence type="predicted"/>
<evidence type="ECO:0000259" key="1">
    <source>
        <dbReference type="Pfam" id="PF01408"/>
    </source>
</evidence>
<dbReference type="GO" id="GO:0000166">
    <property type="term" value="F:nucleotide binding"/>
    <property type="evidence" value="ECO:0007669"/>
    <property type="project" value="InterPro"/>
</dbReference>
<dbReference type="Proteomes" id="UP000885826">
    <property type="component" value="Unassembled WGS sequence"/>
</dbReference>
<dbReference type="InterPro" id="IPR055170">
    <property type="entry name" value="GFO_IDH_MocA-like_dom"/>
</dbReference>
<dbReference type="PANTHER" id="PTHR43377">
    <property type="entry name" value="BILIVERDIN REDUCTASE A"/>
    <property type="match status" value="1"/>
</dbReference>